<accession>A0A6J5MVA3</accession>
<protein>
    <submittedName>
        <fullName evidence="2">Phage terminase large subunit</fullName>
    </submittedName>
</protein>
<proteinExistence type="predicted"/>
<feature type="domain" description="Phage terminase large subunit N-terminal" evidence="1">
    <location>
        <begin position="30"/>
        <end position="224"/>
    </location>
</feature>
<dbReference type="Gene3D" id="3.30.420.240">
    <property type="match status" value="1"/>
</dbReference>
<dbReference type="EMBL" id="LR796501">
    <property type="protein sequence ID" value="CAB4149013.1"/>
    <property type="molecule type" value="Genomic_DNA"/>
</dbReference>
<dbReference type="Gene3D" id="3.40.50.300">
    <property type="entry name" value="P-loop containing nucleotide triphosphate hydrolases"/>
    <property type="match status" value="1"/>
</dbReference>
<dbReference type="InterPro" id="IPR035412">
    <property type="entry name" value="Terminase_L_N"/>
</dbReference>
<evidence type="ECO:0000313" key="2">
    <source>
        <dbReference type="EMBL" id="CAB4149013.1"/>
    </source>
</evidence>
<dbReference type="InterPro" id="IPR027417">
    <property type="entry name" value="P-loop_NTPase"/>
</dbReference>
<evidence type="ECO:0000259" key="1">
    <source>
        <dbReference type="Pfam" id="PF04466"/>
    </source>
</evidence>
<reference evidence="2" key="1">
    <citation type="submission" date="2020-04" db="EMBL/GenBank/DDBJ databases">
        <authorList>
            <person name="Chiriac C."/>
            <person name="Salcher M."/>
            <person name="Ghai R."/>
            <person name="Kavagutti S V."/>
        </authorList>
    </citation>
    <scope>NUCLEOTIDE SEQUENCE</scope>
</reference>
<sequence length="435" mass="49991">MTPYKPTYLPRQVEALNFLNTDSIVEQLLYGGAAGGGKTKFGCMWQIQRRLKYAGTRSLIGRSKLDTLKKTTLNTFFETAEEFGLIANKHYTFNGQSNVIKFFNGSEIVLKDLFAYPSDVNFNSLGSLEITDYFIDECSEVTEKAVSIVHSRCRFKLNEFNLIPKGFLSCNPAKGWLYNEFYIKNNRNELPSHRAFVQALPQDNPFLPVAYIESLRRLPEYDRKRLLEGNWEFDDDSDKLFSTDNLLRMFRNELIEGKKYITADIARFGKDRTIICVWHGLTIIDIIELNRAALDEVVNKIRVVAKEHNILLQDIVCDEDGIGAGTVDFLKCRGFLNGSKPKQPQYQNLKSECYYKLAQYVEENKLTILVNGRKEQIVKELEMIKRHRADVEGKLQVTPKDVIKNREGISPDVADAIMMRMFFELNPSYGQYVVG</sequence>
<gene>
    <name evidence="2" type="ORF">UFOVP533_39</name>
</gene>
<dbReference type="Pfam" id="PF04466">
    <property type="entry name" value="Terminase_3"/>
    <property type="match status" value="1"/>
</dbReference>
<name>A0A6J5MVA3_9CAUD</name>
<organism evidence="2">
    <name type="scientific">uncultured Caudovirales phage</name>
    <dbReference type="NCBI Taxonomy" id="2100421"/>
    <lineage>
        <taxon>Viruses</taxon>
        <taxon>Duplodnaviria</taxon>
        <taxon>Heunggongvirae</taxon>
        <taxon>Uroviricota</taxon>
        <taxon>Caudoviricetes</taxon>
        <taxon>Peduoviridae</taxon>
        <taxon>Maltschvirus</taxon>
        <taxon>Maltschvirus maltsch</taxon>
    </lineage>
</organism>